<accession>A0ABP3KDN9</accession>
<evidence type="ECO:0000313" key="3">
    <source>
        <dbReference type="Proteomes" id="UP001500713"/>
    </source>
</evidence>
<keyword evidence="1" id="KW-0812">Transmembrane</keyword>
<evidence type="ECO:0000313" key="2">
    <source>
        <dbReference type="EMBL" id="GAA0477084.1"/>
    </source>
</evidence>
<dbReference type="Proteomes" id="UP001500713">
    <property type="component" value="Unassembled WGS sequence"/>
</dbReference>
<sequence length="254" mass="28118">MESGVNLASGGNQMTKDIDYDHGLGGNFGLSLWVTLFTFLALFMLPAEQARASDSGYIVTETIETFEYDIVEPEHLTSWDAAPAKAQFGPFRVISEHTVEMSGTVDSYSPALFQKMLQQYPGIKRIEMIDCDGSIDEDANLSLARQIRQAGISTHVPARGSVRSGAVELFLAGIRHTADTGAEFVVHSWIDEDGREANDYPANDPVHAEYLNYYKEMGIPADKAQAFYSLTNSVPFAEQLKLSRNDLARFQLLH</sequence>
<evidence type="ECO:0000256" key="1">
    <source>
        <dbReference type="SAM" id="Phobius"/>
    </source>
</evidence>
<feature type="transmembrane region" description="Helical" evidence="1">
    <location>
        <begin position="24"/>
        <end position="45"/>
    </location>
</feature>
<name>A0ABP3KDN9_9SPHN</name>
<organism evidence="2 3">
    <name type="scientific">Parasphingorhabdus litoris</name>
    <dbReference type="NCBI Taxonomy" id="394733"/>
    <lineage>
        <taxon>Bacteria</taxon>
        <taxon>Pseudomonadati</taxon>
        <taxon>Pseudomonadota</taxon>
        <taxon>Alphaproteobacteria</taxon>
        <taxon>Sphingomonadales</taxon>
        <taxon>Sphingomonadaceae</taxon>
        <taxon>Parasphingorhabdus</taxon>
    </lineage>
</organism>
<keyword evidence="1" id="KW-0472">Membrane</keyword>
<keyword evidence="1" id="KW-1133">Transmembrane helix</keyword>
<reference evidence="3" key="1">
    <citation type="journal article" date="2019" name="Int. J. Syst. Evol. Microbiol.">
        <title>The Global Catalogue of Microorganisms (GCM) 10K type strain sequencing project: providing services to taxonomists for standard genome sequencing and annotation.</title>
        <authorList>
            <consortium name="The Broad Institute Genomics Platform"/>
            <consortium name="The Broad Institute Genome Sequencing Center for Infectious Disease"/>
            <person name="Wu L."/>
            <person name="Ma J."/>
        </authorList>
    </citation>
    <scope>NUCLEOTIDE SEQUENCE [LARGE SCALE GENOMIC DNA]</scope>
    <source>
        <strain evidence="3">JCM 14162</strain>
    </source>
</reference>
<protein>
    <recommendedName>
        <fullName evidence="4">Alpha/beta hydrolase</fullName>
    </recommendedName>
</protein>
<gene>
    <name evidence="2" type="ORF">GCM10009096_18690</name>
</gene>
<dbReference type="EMBL" id="BAAAEM010000002">
    <property type="protein sequence ID" value="GAA0477084.1"/>
    <property type="molecule type" value="Genomic_DNA"/>
</dbReference>
<keyword evidence="3" id="KW-1185">Reference proteome</keyword>
<comment type="caution">
    <text evidence="2">The sequence shown here is derived from an EMBL/GenBank/DDBJ whole genome shotgun (WGS) entry which is preliminary data.</text>
</comment>
<proteinExistence type="predicted"/>
<evidence type="ECO:0008006" key="4">
    <source>
        <dbReference type="Google" id="ProtNLM"/>
    </source>
</evidence>